<dbReference type="AlphaFoldDB" id="A0AAF0J881"/>
<evidence type="ECO:0000313" key="2">
    <source>
        <dbReference type="Proteomes" id="UP001219933"/>
    </source>
</evidence>
<name>A0AAF0J881_9BASI</name>
<proteinExistence type="predicted"/>
<reference evidence="1" key="1">
    <citation type="submission" date="2023-03" db="EMBL/GenBank/DDBJ databases">
        <title>Mating type loci evolution in Malassezia.</title>
        <authorList>
            <person name="Coelho M.A."/>
        </authorList>
    </citation>
    <scope>NUCLEOTIDE SEQUENCE</scope>
    <source>
        <strain evidence="1">CBS 11721</strain>
    </source>
</reference>
<accession>A0AAF0J881</accession>
<keyword evidence="2" id="KW-1185">Reference proteome</keyword>
<gene>
    <name evidence="1" type="ORF">MCUN1_003730</name>
</gene>
<sequence>MAGETAELSLVARNSKCGPFGDVVYGIEVAIQKLLPILTPILLVLGVGEIAPIIQLVVGVLEIVHTFC</sequence>
<organism evidence="1 2">
    <name type="scientific">Malassezia cuniculi</name>
    <dbReference type="NCBI Taxonomy" id="948313"/>
    <lineage>
        <taxon>Eukaryota</taxon>
        <taxon>Fungi</taxon>
        <taxon>Dikarya</taxon>
        <taxon>Basidiomycota</taxon>
        <taxon>Ustilaginomycotina</taxon>
        <taxon>Malasseziomycetes</taxon>
        <taxon>Malasseziales</taxon>
        <taxon>Malasseziaceae</taxon>
        <taxon>Malassezia</taxon>
    </lineage>
</organism>
<evidence type="ECO:0000313" key="1">
    <source>
        <dbReference type="EMBL" id="WFD36840.1"/>
    </source>
</evidence>
<protein>
    <submittedName>
        <fullName evidence="1">Uncharacterized protein</fullName>
    </submittedName>
</protein>
<dbReference type="EMBL" id="CP119881">
    <property type="protein sequence ID" value="WFD36840.1"/>
    <property type="molecule type" value="Genomic_DNA"/>
</dbReference>
<dbReference type="Proteomes" id="UP001219933">
    <property type="component" value="Chromosome 5"/>
</dbReference>